<name>A0A561Q7P2_9HYPH</name>
<dbReference type="RefSeq" id="WP_145643297.1">
    <property type="nucleotide sequence ID" value="NZ_VIWP01000015.1"/>
</dbReference>
<comment type="caution">
    <text evidence="1">The sequence shown here is derived from an EMBL/GenBank/DDBJ whole genome shotgun (WGS) entry which is preliminary data.</text>
</comment>
<dbReference type="Proteomes" id="UP000320653">
    <property type="component" value="Unassembled WGS sequence"/>
</dbReference>
<accession>A0A561Q7P2</accession>
<dbReference type="InterPro" id="IPR014598">
    <property type="entry name" value="UCP035865"/>
</dbReference>
<dbReference type="EMBL" id="VIWP01000015">
    <property type="protein sequence ID" value="TWF46357.1"/>
    <property type="molecule type" value="Genomic_DNA"/>
</dbReference>
<evidence type="ECO:0000313" key="1">
    <source>
        <dbReference type="EMBL" id="TWF46357.1"/>
    </source>
</evidence>
<dbReference type="OrthoDB" id="9798569at2"/>
<dbReference type="InterPro" id="IPR019285">
    <property type="entry name" value="DUF2336"/>
</dbReference>
<organism evidence="1 2">
    <name type="scientific">Neorhizobium alkalisoli</name>
    <dbReference type="NCBI Taxonomy" id="528178"/>
    <lineage>
        <taxon>Bacteria</taxon>
        <taxon>Pseudomonadati</taxon>
        <taxon>Pseudomonadota</taxon>
        <taxon>Alphaproteobacteria</taxon>
        <taxon>Hyphomicrobiales</taxon>
        <taxon>Rhizobiaceae</taxon>
        <taxon>Rhizobium/Agrobacterium group</taxon>
        <taxon>Neorhizobium</taxon>
    </lineage>
</organism>
<dbReference type="PIRSF" id="PIRSF035865">
    <property type="entry name" value="UCP035865"/>
    <property type="match status" value="1"/>
</dbReference>
<gene>
    <name evidence="1" type="ORF">FHW37_11553</name>
</gene>
<dbReference type="Pfam" id="PF10098">
    <property type="entry name" value="DUF2336"/>
    <property type="match status" value="1"/>
</dbReference>
<proteinExistence type="predicted"/>
<reference evidence="1 2" key="1">
    <citation type="submission" date="2019-06" db="EMBL/GenBank/DDBJ databases">
        <title>Sorghum-associated microbial communities from plants grown in Nebraska, USA.</title>
        <authorList>
            <person name="Schachtman D."/>
        </authorList>
    </citation>
    <scope>NUCLEOTIDE SEQUENCE [LARGE SCALE GENOMIC DNA]</scope>
    <source>
        <strain evidence="1 2">1225</strain>
    </source>
</reference>
<sequence length="375" mass="40283">MIVQAFLRWAETAKVADRAKAADALARAYLQSQMGGEERKAAGLAMTYLLDDPSPRVRLALAEAVCTSPDAPRAIVMTLAEDQPEVACTIIACSPVLSESDLVDLAGRGDEVTRGLIASRPGVTRGVAAAIAEIGDETEIVLLLENPTADITRSSLRRMAERFGRQMTIRNLLLERETLPADARHMLVRHVADAILSSGLVRSAIGGGRLDHMGREAEEAATVAIASDAGADEIPSLVEHLRITGRLTPAFLIHALCAGKADFVSCAVSSLSGLGERRVRPILATGREHAVRALFLSCGLSREIALVFVEAVFLWRDATADRSAGDICAMLIERFSRKAQESASIAEMMDMIEKLNRLEIRARARAYASDVCLAA</sequence>
<dbReference type="AlphaFoldDB" id="A0A561Q7P2"/>
<evidence type="ECO:0000313" key="2">
    <source>
        <dbReference type="Proteomes" id="UP000320653"/>
    </source>
</evidence>
<keyword evidence="2" id="KW-1185">Reference proteome</keyword>
<protein>
    <submittedName>
        <fullName evidence="1">Uncharacterized protein (DUF2336 family)</fullName>
    </submittedName>
</protein>